<keyword evidence="3" id="KW-1185">Reference proteome</keyword>
<dbReference type="Proteomes" id="UP001168552">
    <property type="component" value="Unassembled WGS sequence"/>
</dbReference>
<keyword evidence="1" id="KW-0732">Signal</keyword>
<evidence type="ECO:0000313" key="3">
    <source>
        <dbReference type="Proteomes" id="UP001168552"/>
    </source>
</evidence>
<sequence>MRYLLVCLCLLPFLVKAQEDTTVRKKSQWSLLVGTGASYQFARDRGMSSLRYKGVQTASQAELLWIRPKSEHRLVGRFDYGTLESERNGAEVTAYRGGGYYRFLHKGPSFWKNRLHLSYGGTLDGFWNLRYHTGYSNNAYNNEFYLSLAPAAQIAFPFRLFKQQFTLSYTAHLPLATYVVRQGFSGTYFDAFINEEVDGVKGALQSGYMSGWGTFRRYYSEFGLEYTLKNGNGMRVVYTWDYYRLNSRYNPVEAGLKGGLFSIIYQF</sequence>
<dbReference type="RefSeq" id="WP_320004690.1">
    <property type="nucleotide sequence ID" value="NZ_JAUHJS010000005.1"/>
</dbReference>
<dbReference type="EMBL" id="JAUHJS010000005">
    <property type="protein sequence ID" value="MDN4166157.1"/>
    <property type="molecule type" value="Genomic_DNA"/>
</dbReference>
<feature type="signal peptide" evidence="1">
    <location>
        <begin position="1"/>
        <end position="17"/>
    </location>
</feature>
<accession>A0ABT8F6U8</accession>
<proteinExistence type="predicted"/>
<evidence type="ECO:0008006" key="4">
    <source>
        <dbReference type="Google" id="ProtNLM"/>
    </source>
</evidence>
<feature type="chain" id="PRO_5047531971" description="Outer membrane protein beta-barrel domain-containing protein" evidence="1">
    <location>
        <begin position="18"/>
        <end position="267"/>
    </location>
</feature>
<gene>
    <name evidence="2" type="ORF">QWY31_11630</name>
</gene>
<comment type="caution">
    <text evidence="2">The sequence shown here is derived from an EMBL/GenBank/DDBJ whole genome shotgun (WGS) entry which is preliminary data.</text>
</comment>
<name>A0ABT8F6U8_9BACT</name>
<protein>
    <recommendedName>
        <fullName evidence="4">Outer membrane protein beta-barrel domain-containing protein</fullName>
    </recommendedName>
</protein>
<evidence type="ECO:0000313" key="2">
    <source>
        <dbReference type="EMBL" id="MDN4166157.1"/>
    </source>
</evidence>
<organism evidence="2 3">
    <name type="scientific">Shiella aurantiaca</name>
    <dbReference type="NCBI Taxonomy" id="3058365"/>
    <lineage>
        <taxon>Bacteria</taxon>
        <taxon>Pseudomonadati</taxon>
        <taxon>Bacteroidota</taxon>
        <taxon>Cytophagia</taxon>
        <taxon>Cytophagales</taxon>
        <taxon>Shiellaceae</taxon>
        <taxon>Shiella</taxon>
    </lineage>
</organism>
<reference evidence="2" key="1">
    <citation type="submission" date="2023-06" db="EMBL/GenBank/DDBJ databases">
        <title>Cytophagales bacterium Strain LB-30, isolated from soil.</title>
        <authorList>
            <person name="Liu B."/>
        </authorList>
    </citation>
    <scope>NUCLEOTIDE SEQUENCE</scope>
    <source>
        <strain evidence="2">LB-30</strain>
    </source>
</reference>
<evidence type="ECO:0000256" key="1">
    <source>
        <dbReference type="SAM" id="SignalP"/>
    </source>
</evidence>